<evidence type="ECO:0000256" key="1">
    <source>
        <dbReference type="ARBA" id="ARBA00008535"/>
    </source>
</evidence>
<evidence type="ECO:0000256" key="2">
    <source>
        <dbReference type="ARBA" id="ARBA00022741"/>
    </source>
</evidence>
<dbReference type="GO" id="GO:0005525">
    <property type="term" value="F:GTP binding"/>
    <property type="evidence" value="ECO:0007669"/>
    <property type="project" value="InterPro"/>
</dbReference>
<proteinExistence type="inferred from homology"/>
<reference evidence="4" key="2">
    <citation type="submission" date="2025-08" db="UniProtKB">
        <authorList>
            <consortium name="Ensembl"/>
        </authorList>
    </citation>
    <scope>IDENTIFICATION</scope>
</reference>
<name>A0A670JCU7_PODMU</name>
<feature type="domain" description="AIG1-type G" evidence="3">
    <location>
        <begin position="41"/>
        <end position="79"/>
    </location>
</feature>
<reference evidence="4 5" key="1">
    <citation type="journal article" date="2019" name="Proc. Natl. Acad. Sci. U.S.A.">
        <title>Regulatory changes in pterin and carotenoid genes underlie balanced color polymorphisms in the wall lizard.</title>
        <authorList>
            <person name="Andrade P."/>
            <person name="Pinho C."/>
            <person name="Perez I de Lanuza G."/>
            <person name="Afonso S."/>
            <person name="Brejcha J."/>
            <person name="Rubin C.J."/>
            <person name="Wallerman O."/>
            <person name="Pereira P."/>
            <person name="Sabatino S.J."/>
            <person name="Bellati A."/>
            <person name="Pellitteri-Rosa D."/>
            <person name="Bosakova Z."/>
            <person name="Bunikis I."/>
            <person name="Carretero M.A."/>
            <person name="Feiner N."/>
            <person name="Marsik P."/>
            <person name="Pauperio F."/>
            <person name="Salvi D."/>
            <person name="Soler L."/>
            <person name="While G.M."/>
            <person name="Uller T."/>
            <person name="Font E."/>
            <person name="Andersson L."/>
            <person name="Carneiro M."/>
        </authorList>
    </citation>
    <scope>NUCLEOTIDE SEQUENCE</scope>
</reference>
<organism evidence="4 5">
    <name type="scientific">Podarcis muralis</name>
    <name type="common">Wall lizard</name>
    <name type="synonym">Lacerta muralis</name>
    <dbReference type="NCBI Taxonomy" id="64176"/>
    <lineage>
        <taxon>Eukaryota</taxon>
        <taxon>Metazoa</taxon>
        <taxon>Chordata</taxon>
        <taxon>Craniata</taxon>
        <taxon>Vertebrata</taxon>
        <taxon>Euteleostomi</taxon>
        <taxon>Lepidosauria</taxon>
        <taxon>Squamata</taxon>
        <taxon>Bifurcata</taxon>
        <taxon>Unidentata</taxon>
        <taxon>Episquamata</taxon>
        <taxon>Laterata</taxon>
        <taxon>Lacertibaenia</taxon>
        <taxon>Lacertidae</taxon>
        <taxon>Podarcis</taxon>
    </lineage>
</organism>
<evidence type="ECO:0000259" key="3">
    <source>
        <dbReference type="Pfam" id="PF04548"/>
    </source>
</evidence>
<sequence length="86" mass="9739">MRRSEASPGCLWLGGHQAHGGLVHPQRRFRWRLLAGLCGWSENKAVKELMEKCGSRFCAFNNRAEGEEREEQVSEIMKLLRGKGGI</sequence>
<keyword evidence="5" id="KW-1185">Reference proteome</keyword>
<reference evidence="4" key="3">
    <citation type="submission" date="2025-09" db="UniProtKB">
        <authorList>
            <consortium name="Ensembl"/>
        </authorList>
    </citation>
    <scope>IDENTIFICATION</scope>
</reference>
<dbReference type="AlphaFoldDB" id="A0A670JCU7"/>
<dbReference type="Pfam" id="PF04548">
    <property type="entry name" value="AIG1"/>
    <property type="match status" value="1"/>
</dbReference>
<dbReference type="Proteomes" id="UP000472272">
    <property type="component" value="Chromosome 12"/>
</dbReference>
<dbReference type="InterPro" id="IPR027417">
    <property type="entry name" value="P-loop_NTPase"/>
</dbReference>
<keyword evidence="2" id="KW-0547">Nucleotide-binding</keyword>
<dbReference type="InterPro" id="IPR006703">
    <property type="entry name" value="G_AIG1"/>
</dbReference>
<evidence type="ECO:0000313" key="5">
    <source>
        <dbReference type="Proteomes" id="UP000472272"/>
    </source>
</evidence>
<accession>A0A670JCU7</accession>
<dbReference type="Gene3D" id="3.40.50.300">
    <property type="entry name" value="P-loop containing nucleotide triphosphate hydrolases"/>
    <property type="match status" value="1"/>
</dbReference>
<dbReference type="Ensembl" id="ENSPMRT00000023389.1">
    <property type="protein sequence ID" value="ENSPMRP00000022020.1"/>
    <property type="gene ID" value="ENSPMRG00000014322.1"/>
</dbReference>
<comment type="similarity">
    <text evidence="1">Belongs to the TRAFAC class TrmE-Era-EngA-EngB-Septin-like GTPase superfamily. AIG1/Toc34/Toc159-like paraseptin GTPase family. IAN subfamily.</text>
</comment>
<protein>
    <recommendedName>
        <fullName evidence="3">AIG1-type G domain-containing protein</fullName>
    </recommendedName>
</protein>
<evidence type="ECO:0000313" key="4">
    <source>
        <dbReference type="Ensembl" id="ENSPMRP00000022020.1"/>
    </source>
</evidence>